<protein>
    <submittedName>
        <fullName evidence="1">Uncharacterized protein</fullName>
    </submittedName>
</protein>
<proteinExistence type="predicted"/>
<name>A0A8S9ZGX1_9BILA</name>
<evidence type="ECO:0000313" key="1">
    <source>
        <dbReference type="EMBL" id="KAF7632489.1"/>
    </source>
</evidence>
<sequence>SIFVIFIVNELNIIYGQVGHSANCRPGSIALTHATCKSFNNDTDCRGIRGSLNGVMVPFNHCRPLLGSGFGGFWCCP</sequence>
<reference evidence="1" key="1">
    <citation type="journal article" date="2020" name="Ecol. Evol.">
        <title>Genome structure and content of the rice root-knot nematode (Meloidogyne graminicola).</title>
        <authorList>
            <person name="Phan N.T."/>
            <person name="Danchin E.G.J."/>
            <person name="Klopp C."/>
            <person name="Perfus-Barbeoch L."/>
            <person name="Kozlowski D.K."/>
            <person name="Koutsovoulos G.D."/>
            <person name="Lopez-Roques C."/>
            <person name="Bouchez O."/>
            <person name="Zahm M."/>
            <person name="Besnard G."/>
            <person name="Bellafiore S."/>
        </authorList>
    </citation>
    <scope>NUCLEOTIDE SEQUENCE</scope>
    <source>
        <strain evidence="1">VN-18</strain>
    </source>
</reference>
<dbReference type="Proteomes" id="UP000605970">
    <property type="component" value="Unassembled WGS sequence"/>
</dbReference>
<gene>
    <name evidence="1" type="ORF">Mgra_00008090</name>
</gene>
<dbReference type="EMBL" id="JABEBT010000101">
    <property type="protein sequence ID" value="KAF7632489.1"/>
    <property type="molecule type" value="Genomic_DNA"/>
</dbReference>
<keyword evidence="2" id="KW-1185">Reference proteome</keyword>
<feature type="non-terminal residue" evidence="1">
    <location>
        <position position="1"/>
    </location>
</feature>
<organism evidence="1 2">
    <name type="scientific">Meloidogyne graminicola</name>
    <dbReference type="NCBI Taxonomy" id="189291"/>
    <lineage>
        <taxon>Eukaryota</taxon>
        <taxon>Metazoa</taxon>
        <taxon>Ecdysozoa</taxon>
        <taxon>Nematoda</taxon>
        <taxon>Chromadorea</taxon>
        <taxon>Rhabditida</taxon>
        <taxon>Tylenchina</taxon>
        <taxon>Tylenchomorpha</taxon>
        <taxon>Tylenchoidea</taxon>
        <taxon>Meloidogynidae</taxon>
        <taxon>Meloidogyninae</taxon>
        <taxon>Meloidogyne</taxon>
    </lineage>
</organism>
<comment type="caution">
    <text evidence="1">The sequence shown here is derived from an EMBL/GenBank/DDBJ whole genome shotgun (WGS) entry which is preliminary data.</text>
</comment>
<dbReference type="AlphaFoldDB" id="A0A8S9ZGX1"/>
<accession>A0A8S9ZGX1</accession>
<evidence type="ECO:0000313" key="2">
    <source>
        <dbReference type="Proteomes" id="UP000605970"/>
    </source>
</evidence>